<dbReference type="EMBL" id="DWWM01000040">
    <property type="protein sequence ID" value="HJC36665.1"/>
    <property type="molecule type" value="Genomic_DNA"/>
</dbReference>
<keyword evidence="2" id="KW-0472">Membrane</keyword>
<reference evidence="4" key="1">
    <citation type="journal article" date="2021" name="PeerJ">
        <title>Extensive microbial diversity within the chicken gut microbiome revealed by metagenomics and culture.</title>
        <authorList>
            <person name="Gilroy R."/>
            <person name="Ravi A."/>
            <person name="Getino M."/>
            <person name="Pursley I."/>
            <person name="Horton D.L."/>
            <person name="Alikhan N.F."/>
            <person name="Baker D."/>
            <person name="Gharbi K."/>
            <person name="Hall N."/>
            <person name="Watson M."/>
            <person name="Adriaenssens E.M."/>
            <person name="Foster-Nyarko E."/>
            <person name="Jarju S."/>
            <person name="Secka A."/>
            <person name="Antonio M."/>
            <person name="Oren A."/>
            <person name="Chaudhuri R.R."/>
            <person name="La Ragione R."/>
            <person name="Hildebrand F."/>
            <person name="Pallen M.J."/>
        </authorList>
    </citation>
    <scope>NUCLEOTIDE SEQUENCE</scope>
    <source>
        <strain evidence="4">CHK187-11901</strain>
    </source>
</reference>
<dbReference type="Gene3D" id="2.60.40.680">
    <property type="match status" value="1"/>
</dbReference>
<comment type="caution">
    <text evidence="4">The sequence shown here is derived from an EMBL/GenBank/DDBJ whole genome shotgun (WGS) entry which is preliminary data.</text>
</comment>
<evidence type="ECO:0000313" key="4">
    <source>
        <dbReference type="EMBL" id="HJC36665.1"/>
    </source>
</evidence>
<keyword evidence="2" id="KW-1133">Transmembrane helix</keyword>
<feature type="transmembrane region" description="Helical" evidence="2">
    <location>
        <begin position="224"/>
        <end position="241"/>
    </location>
</feature>
<name>A0A9D2NSQ5_9FIRM</name>
<reference evidence="4" key="2">
    <citation type="submission" date="2021-04" db="EMBL/GenBank/DDBJ databases">
        <authorList>
            <person name="Gilroy R."/>
        </authorList>
    </citation>
    <scope>NUCLEOTIDE SEQUENCE</scope>
    <source>
        <strain evidence="4">CHK187-11901</strain>
    </source>
</reference>
<dbReference type="GO" id="GO:0000272">
    <property type="term" value="P:polysaccharide catabolic process"/>
    <property type="evidence" value="ECO:0007669"/>
    <property type="project" value="InterPro"/>
</dbReference>
<dbReference type="GO" id="GO:0030246">
    <property type="term" value="F:carbohydrate binding"/>
    <property type="evidence" value="ECO:0007669"/>
    <property type="project" value="InterPro"/>
</dbReference>
<organism evidence="4 5">
    <name type="scientific">Candidatus Merdibacter merdavium</name>
    <dbReference type="NCBI Taxonomy" id="2838692"/>
    <lineage>
        <taxon>Bacteria</taxon>
        <taxon>Bacillati</taxon>
        <taxon>Bacillota</taxon>
        <taxon>Erysipelotrichia</taxon>
        <taxon>Erysipelotrichales</taxon>
        <taxon>Erysipelotrichaceae</taxon>
        <taxon>Merdibacter</taxon>
    </lineage>
</organism>
<keyword evidence="2" id="KW-0812">Transmembrane</keyword>
<dbReference type="PROSITE" id="PS00018">
    <property type="entry name" value="EF_HAND_1"/>
    <property type="match status" value="1"/>
</dbReference>
<evidence type="ECO:0000256" key="2">
    <source>
        <dbReference type="SAM" id="Phobius"/>
    </source>
</evidence>
<protein>
    <recommendedName>
        <fullName evidence="3">Cohesin domain-containing protein</fullName>
    </recommendedName>
</protein>
<dbReference type="AlphaFoldDB" id="A0A9D2NSQ5"/>
<accession>A0A9D2NSQ5</accession>
<feature type="domain" description="Cohesin" evidence="3">
    <location>
        <begin position="45"/>
        <end position="160"/>
    </location>
</feature>
<proteinExistence type="predicted"/>
<dbReference type="Proteomes" id="UP000823896">
    <property type="component" value="Unassembled WGS sequence"/>
</dbReference>
<dbReference type="InterPro" id="IPR008965">
    <property type="entry name" value="CBM2/CBM3_carb-bd_dom_sf"/>
</dbReference>
<dbReference type="SUPFAM" id="SSF49384">
    <property type="entry name" value="Carbohydrate-binding domain"/>
    <property type="match status" value="1"/>
</dbReference>
<dbReference type="InterPro" id="IPR018247">
    <property type="entry name" value="EF_Hand_1_Ca_BS"/>
</dbReference>
<evidence type="ECO:0000256" key="1">
    <source>
        <dbReference type="SAM" id="MobiDB-lite"/>
    </source>
</evidence>
<dbReference type="InterPro" id="IPR002102">
    <property type="entry name" value="Cohesin_dom"/>
</dbReference>
<dbReference type="Pfam" id="PF00963">
    <property type="entry name" value="Cohesin"/>
    <property type="match status" value="1"/>
</dbReference>
<feature type="region of interest" description="Disordered" evidence="1">
    <location>
        <begin position="179"/>
        <end position="221"/>
    </location>
</feature>
<evidence type="ECO:0000259" key="3">
    <source>
        <dbReference type="Pfam" id="PF00963"/>
    </source>
</evidence>
<sequence>MWNQVKEADFSCNGIIDAYDLMFVASRLEGGVRDPKDEVSGMISFTADKTQIKKGDTVTISVNAHDLVNVYALNFELLLDSTKLSSAVCPDNVCTADSPFEAGEFTEGMLDYSKSGETTVDGNDYVRFYGAFSFVGDSGPLQGDGVIATIELKALQDIDDIGMILNDVQVISSGGTIADATWKEDGGEEEPGTKPGEGENPGTGEEETPKPGDDGDTGIQAQQGTLLALFAAAGAAGMIIWRRKAHQ</sequence>
<evidence type="ECO:0000313" key="5">
    <source>
        <dbReference type="Proteomes" id="UP000823896"/>
    </source>
</evidence>
<gene>
    <name evidence="4" type="ORF">H9702_05995</name>
</gene>